<dbReference type="Pfam" id="PF09913">
    <property type="entry name" value="DUF2142"/>
    <property type="match status" value="1"/>
</dbReference>
<dbReference type="EMBL" id="CP040004">
    <property type="protein sequence ID" value="QCT42587.1"/>
    <property type="molecule type" value="Genomic_DNA"/>
</dbReference>
<dbReference type="Proteomes" id="UP000310639">
    <property type="component" value="Chromosome"/>
</dbReference>
<sequence>MNTVREKLDTIKKKLVLLCSQPHKVYLIIGLIGALGFAVITPPFQGPDEPEHYIRVQYIAHGYFIPVNPKSTGASLPKSVGDTLRLTFYDDEIRGFSAKKYDFNRTKQAVKKSLNSSERYQPPMVSYNFLTYLPAVPGVFLANVFNLSPVISLYVARILLALASVVIVYFAIKLLPGKKYLFTFVALLPMMLFQQSMVGTDGVSYAIFMLFLAYMLRLYTQSTDIQHSQWIKLALLCGAIVWSKPLLYLFLPLIIILVKKKHFWRWSIIAAVISVLLLGANMLMANNAGEYEYRSDSLPQNIQSDRQLQNLKEHPKRGSRVLWNSYMTSFGDDEARGVIGTFGAADALYPLWMGYIYIFVLGMTATVSLGKNKSKLTIPNSWRWLAVGLAVVHFVAVNLAIYLTYTPYNFDIIYGVQGRYFLPTLIIIFMAIFLGRGAELKPQDKKNIITISSLLVLSLVAMALLITFQRYFMYTP</sequence>
<proteinExistence type="predicted"/>
<dbReference type="AlphaFoldDB" id="A0A4P9A414"/>
<evidence type="ECO:0000313" key="2">
    <source>
        <dbReference type="EMBL" id="QCT42587.1"/>
    </source>
</evidence>
<protein>
    <submittedName>
        <fullName evidence="2">DUF2142 domain-containing protein</fullName>
    </submittedName>
</protein>
<gene>
    <name evidence="2" type="ORF">FBF37_03995</name>
</gene>
<feature type="transmembrane region" description="Helical" evidence="1">
    <location>
        <begin position="352"/>
        <end position="370"/>
    </location>
</feature>
<dbReference type="InterPro" id="IPR018674">
    <property type="entry name" value="DUF2142_membrane"/>
</dbReference>
<reference evidence="2 3" key="1">
    <citation type="submission" date="2019-04" db="EMBL/GenBank/DDBJ databases">
        <title>Saccharibacteria TM7 genomes.</title>
        <authorList>
            <person name="Bor B."/>
            <person name="He X."/>
            <person name="Chen T."/>
            <person name="Dewhirst F.E."/>
        </authorList>
    </citation>
    <scope>NUCLEOTIDE SEQUENCE [LARGE SCALE GENOMIC DNA]</scope>
    <source>
        <strain evidence="2 3">BB001</strain>
    </source>
</reference>
<keyword evidence="1" id="KW-0812">Transmembrane</keyword>
<feature type="transmembrane region" description="Helical" evidence="1">
    <location>
        <begin position="233"/>
        <end position="256"/>
    </location>
</feature>
<evidence type="ECO:0000256" key="1">
    <source>
        <dbReference type="SAM" id="Phobius"/>
    </source>
</evidence>
<dbReference type="OrthoDB" id="2220917at2"/>
<dbReference type="KEGG" id="nft:FBF37_03995"/>
<keyword evidence="3" id="KW-1185">Reference proteome</keyword>
<feature type="transmembrane region" description="Helical" evidence="1">
    <location>
        <begin position="382"/>
        <end position="405"/>
    </location>
</feature>
<feature type="transmembrane region" description="Helical" evidence="1">
    <location>
        <begin position="25"/>
        <end position="44"/>
    </location>
</feature>
<feature type="transmembrane region" description="Helical" evidence="1">
    <location>
        <begin position="184"/>
        <end position="213"/>
    </location>
</feature>
<feature type="transmembrane region" description="Helical" evidence="1">
    <location>
        <begin position="263"/>
        <end position="284"/>
    </location>
</feature>
<keyword evidence="1" id="KW-1133">Transmembrane helix</keyword>
<feature type="transmembrane region" description="Helical" evidence="1">
    <location>
        <begin position="151"/>
        <end position="172"/>
    </location>
</feature>
<feature type="transmembrane region" description="Helical" evidence="1">
    <location>
        <begin position="125"/>
        <end position="145"/>
    </location>
</feature>
<dbReference type="RefSeq" id="WP_138079696.1">
    <property type="nucleotide sequence ID" value="NZ_CP040004.1"/>
</dbReference>
<feature type="transmembrane region" description="Helical" evidence="1">
    <location>
        <begin position="417"/>
        <end position="435"/>
    </location>
</feature>
<feature type="transmembrane region" description="Helical" evidence="1">
    <location>
        <begin position="447"/>
        <end position="468"/>
    </location>
</feature>
<name>A0A4P9A414_9BACT</name>
<accession>A0A4P9A414</accession>
<evidence type="ECO:0000313" key="3">
    <source>
        <dbReference type="Proteomes" id="UP000310639"/>
    </source>
</evidence>
<keyword evidence="1" id="KW-0472">Membrane</keyword>
<organism evidence="2 3">
    <name type="scientific">Candidatus Nanosynbacter featherlites</name>
    <dbReference type="NCBI Taxonomy" id="2572088"/>
    <lineage>
        <taxon>Bacteria</taxon>
        <taxon>Candidatus Saccharimonadota</taxon>
        <taxon>Candidatus Saccharimonadia</taxon>
        <taxon>Candidatus Nanosynbacterales</taxon>
        <taxon>Candidatus Nanosynbacteraceae</taxon>
        <taxon>Candidatus Nanosynbacter</taxon>
    </lineage>
</organism>